<keyword evidence="3" id="KW-1185">Reference proteome</keyword>
<feature type="compositionally biased region" description="Low complexity" evidence="1">
    <location>
        <begin position="170"/>
        <end position="187"/>
    </location>
</feature>
<feature type="compositionally biased region" description="Basic and acidic residues" evidence="1">
    <location>
        <begin position="98"/>
        <end position="117"/>
    </location>
</feature>
<evidence type="ECO:0000313" key="3">
    <source>
        <dbReference type="Proteomes" id="UP000008068"/>
    </source>
</evidence>
<accession>G0MLS0</accession>
<evidence type="ECO:0000256" key="1">
    <source>
        <dbReference type="SAM" id="MobiDB-lite"/>
    </source>
</evidence>
<evidence type="ECO:0000313" key="2">
    <source>
        <dbReference type="EMBL" id="EGT35704.1"/>
    </source>
</evidence>
<reference evidence="3" key="1">
    <citation type="submission" date="2011-07" db="EMBL/GenBank/DDBJ databases">
        <authorList>
            <consortium name="Caenorhabditis brenneri Sequencing and Analysis Consortium"/>
            <person name="Wilson R.K."/>
        </authorList>
    </citation>
    <scope>NUCLEOTIDE SEQUENCE [LARGE SCALE GENOMIC DNA]</scope>
    <source>
        <strain evidence="3">PB2801</strain>
    </source>
</reference>
<feature type="region of interest" description="Disordered" evidence="1">
    <location>
        <begin position="80"/>
        <end position="189"/>
    </location>
</feature>
<dbReference type="Proteomes" id="UP000008068">
    <property type="component" value="Unassembled WGS sequence"/>
</dbReference>
<protein>
    <submittedName>
        <fullName evidence="2">Uncharacterized protein</fullName>
    </submittedName>
</protein>
<dbReference type="EMBL" id="GL379800">
    <property type="protein sequence ID" value="EGT35704.1"/>
    <property type="molecule type" value="Genomic_DNA"/>
</dbReference>
<organism evidence="3">
    <name type="scientific">Caenorhabditis brenneri</name>
    <name type="common">Nematode worm</name>
    <dbReference type="NCBI Taxonomy" id="135651"/>
    <lineage>
        <taxon>Eukaryota</taxon>
        <taxon>Metazoa</taxon>
        <taxon>Ecdysozoa</taxon>
        <taxon>Nematoda</taxon>
        <taxon>Chromadorea</taxon>
        <taxon>Rhabditida</taxon>
        <taxon>Rhabditina</taxon>
        <taxon>Rhabditomorpha</taxon>
        <taxon>Rhabditoidea</taxon>
        <taxon>Rhabditidae</taxon>
        <taxon>Peloderinae</taxon>
        <taxon>Caenorhabditis</taxon>
    </lineage>
</organism>
<feature type="compositionally biased region" description="Basic and acidic residues" evidence="1">
    <location>
        <begin position="80"/>
        <end position="90"/>
    </location>
</feature>
<sequence length="259" mass="28994">MSSSPLNTKFTDCVDVFKTLRSRKEIKKGFKTLLKTDFPVKMIKESDLYRIVRKIPTWPPFEKLKVKVLAKIEKLEAAYEQKTEKAEEKVNPVASKTSKFEKKTAVKKDEKPKKRPAEASGSMEPSPKRSTGSKNDRSVPTSSISSSRRPDNWIPKKRIAPTRPVTQPLKPAEPAKTAPKPTAPIITSSSCMGFRIPKKKVTPTLAPEVVKKSTEPVIDVKNPLPAAPIIPTPQPLISLALERPTWISEKVLAKYNFNR</sequence>
<proteinExistence type="predicted"/>
<name>G0MLS0_CAEBE</name>
<dbReference type="InParanoid" id="G0MLS0"/>
<gene>
    <name evidence="2" type="ORF">CAEBREN_22125</name>
</gene>
<dbReference type="HOGENOM" id="CLU_1074511_0_0_1"/>
<dbReference type="AlphaFoldDB" id="G0MLS0"/>
<feature type="compositionally biased region" description="Low complexity" evidence="1">
    <location>
        <begin position="138"/>
        <end position="147"/>
    </location>
</feature>